<accession>A0A7D5T7D5</accession>
<feature type="transmembrane region" description="Helical" evidence="1">
    <location>
        <begin position="81"/>
        <end position="99"/>
    </location>
</feature>
<dbReference type="Pfam" id="PF26119">
    <property type="entry name" value="DUF8036"/>
    <property type="match status" value="1"/>
</dbReference>
<name>A0A7D5T7D5_9EURY</name>
<keyword evidence="1" id="KW-0472">Membrane</keyword>
<dbReference type="RefSeq" id="WP_179908906.1">
    <property type="nucleotide sequence ID" value="NZ_CP058910.1"/>
</dbReference>
<feature type="transmembrane region" description="Helical" evidence="1">
    <location>
        <begin position="39"/>
        <end position="61"/>
    </location>
</feature>
<evidence type="ECO:0000256" key="1">
    <source>
        <dbReference type="SAM" id="Phobius"/>
    </source>
</evidence>
<gene>
    <name evidence="2" type="ORF">HZS55_17770</name>
</gene>
<keyword evidence="1" id="KW-0812">Transmembrane</keyword>
<reference evidence="2 3" key="1">
    <citation type="submission" date="2020-07" db="EMBL/GenBank/DDBJ databases">
        <title>Halosimplex pelagicum sp. nov. and Halosimplex rubrum sp. nov., isolated from salted brown alga Laminaria, and emended description of the genus Halosimplex.</title>
        <authorList>
            <person name="Cui H."/>
        </authorList>
    </citation>
    <scope>NUCLEOTIDE SEQUENCE [LARGE SCALE GENOMIC DNA]</scope>
    <source>
        <strain evidence="2 3">R27</strain>
    </source>
</reference>
<organism evidence="2 3">
    <name type="scientific">Halosimplex rubrum</name>
    <dbReference type="NCBI Taxonomy" id="869889"/>
    <lineage>
        <taxon>Archaea</taxon>
        <taxon>Methanobacteriati</taxon>
        <taxon>Methanobacteriota</taxon>
        <taxon>Stenosarchaea group</taxon>
        <taxon>Halobacteria</taxon>
        <taxon>Halobacteriales</taxon>
        <taxon>Haloarculaceae</taxon>
        <taxon>Halosimplex</taxon>
    </lineage>
</organism>
<dbReference type="AlphaFoldDB" id="A0A7D5T7D5"/>
<sequence length="100" mass="11007">MSLWLDAASAAATLNVVLLVALVGIWARNYLEFRSKHPLGLLVFGLLLLAENCLSVYYYVIDPQVATLLRSAAPVAGRAMTFVQILELAAILFLAWVTWD</sequence>
<evidence type="ECO:0000313" key="3">
    <source>
        <dbReference type="Proteomes" id="UP000509667"/>
    </source>
</evidence>
<dbReference type="KEGG" id="hrr:HZS55_17770"/>
<keyword evidence="3" id="KW-1185">Reference proteome</keyword>
<protein>
    <submittedName>
        <fullName evidence="2">Uncharacterized protein</fullName>
    </submittedName>
</protein>
<dbReference type="EMBL" id="CP058910">
    <property type="protein sequence ID" value="QLH79029.1"/>
    <property type="molecule type" value="Genomic_DNA"/>
</dbReference>
<dbReference type="GeneID" id="56079751"/>
<dbReference type="OrthoDB" id="205211at2157"/>
<keyword evidence="1" id="KW-1133">Transmembrane helix</keyword>
<dbReference type="Proteomes" id="UP000509667">
    <property type="component" value="Chromosome"/>
</dbReference>
<dbReference type="InterPro" id="IPR058349">
    <property type="entry name" value="DUF8036"/>
</dbReference>
<feature type="transmembrane region" description="Helical" evidence="1">
    <location>
        <begin position="6"/>
        <end position="27"/>
    </location>
</feature>
<proteinExistence type="predicted"/>
<evidence type="ECO:0000313" key="2">
    <source>
        <dbReference type="EMBL" id="QLH79029.1"/>
    </source>
</evidence>